<dbReference type="RefSeq" id="WP_310821252.1">
    <property type="nucleotide sequence ID" value="NZ_CP036268.1"/>
</dbReference>
<evidence type="ECO:0000313" key="18">
    <source>
        <dbReference type="EMBL" id="QDT37370.1"/>
    </source>
</evidence>
<dbReference type="HAMAP" id="MF_00046">
    <property type="entry name" value="MurC"/>
    <property type="match status" value="1"/>
</dbReference>
<dbReference type="NCBIfam" id="TIGR01082">
    <property type="entry name" value="murC"/>
    <property type="match status" value="1"/>
</dbReference>
<evidence type="ECO:0000256" key="10">
    <source>
        <dbReference type="ARBA" id="ARBA00022984"/>
    </source>
</evidence>
<dbReference type="EMBL" id="CP036268">
    <property type="protein sequence ID" value="QDT37370.1"/>
    <property type="molecule type" value="Genomic_DNA"/>
</dbReference>
<comment type="function">
    <text evidence="14">Cell wall formation.</text>
</comment>
<feature type="domain" description="Mur ligase N-terminal catalytic" evidence="15">
    <location>
        <begin position="26"/>
        <end position="122"/>
    </location>
</feature>
<dbReference type="SUPFAM" id="SSF51984">
    <property type="entry name" value="MurCD N-terminal domain"/>
    <property type="match status" value="1"/>
</dbReference>
<comment type="subcellular location">
    <subcellularLocation>
        <location evidence="1 14">Cytoplasm</location>
    </subcellularLocation>
</comment>
<dbReference type="GO" id="GO:0005524">
    <property type="term" value="F:ATP binding"/>
    <property type="evidence" value="ECO:0007669"/>
    <property type="project" value="UniProtKB-UniRule"/>
</dbReference>
<evidence type="ECO:0000256" key="1">
    <source>
        <dbReference type="ARBA" id="ARBA00004496"/>
    </source>
</evidence>
<evidence type="ECO:0000256" key="5">
    <source>
        <dbReference type="ARBA" id="ARBA00022598"/>
    </source>
</evidence>
<dbReference type="InterPro" id="IPR000713">
    <property type="entry name" value="Mur_ligase_N"/>
</dbReference>
<dbReference type="InterPro" id="IPR050061">
    <property type="entry name" value="MurCDEF_pg_biosynth"/>
</dbReference>
<dbReference type="EC" id="6.3.2.8" evidence="3 14"/>
<name>A0A517R0L6_9PLAN</name>
<evidence type="ECO:0000256" key="4">
    <source>
        <dbReference type="ARBA" id="ARBA00022490"/>
    </source>
</evidence>
<comment type="pathway">
    <text evidence="2 14">Cell wall biogenesis; peptidoglycan biosynthesis.</text>
</comment>
<evidence type="ECO:0000259" key="16">
    <source>
        <dbReference type="Pfam" id="PF02875"/>
    </source>
</evidence>
<keyword evidence="10 14" id="KW-0573">Peptidoglycan synthesis</keyword>
<keyword evidence="7 14" id="KW-0547">Nucleotide-binding</keyword>
<dbReference type="Gene3D" id="3.40.1190.10">
    <property type="entry name" value="Mur-like, catalytic domain"/>
    <property type="match status" value="1"/>
</dbReference>
<evidence type="ECO:0000256" key="9">
    <source>
        <dbReference type="ARBA" id="ARBA00022960"/>
    </source>
</evidence>
<dbReference type="GO" id="GO:0008360">
    <property type="term" value="P:regulation of cell shape"/>
    <property type="evidence" value="ECO:0007669"/>
    <property type="project" value="UniProtKB-KW"/>
</dbReference>
<organism evidence="18 19">
    <name type="scientific">Stratiformator vulcanicus</name>
    <dbReference type="NCBI Taxonomy" id="2527980"/>
    <lineage>
        <taxon>Bacteria</taxon>
        <taxon>Pseudomonadati</taxon>
        <taxon>Planctomycetota</taxon>
        <taxon>Planctomycetia</taxon>
        <taxon>Planctomycetales</taxon>
        <taxon>Planctomycetaceae</taxon>
        <taxon>Stratiformator</taxon>
    </lineage>
</organism>
<dbReference type="Proteomes" id="UP000317318">
    <property type="component" value="Chromosome"/>
</dbReference>
<dbReference type="UniPathway" id="UPA00219"/>
<evidence type="ECO:0000256" key="3">
    <source>
        <dbReference type="ARBA" id="ARBA00012211"/>
    </source>
</evidence>
<evidence type="ECO:0000313" key="19">
    <source>
        <dbReference type="Proteomes" id="UP000317318"/>
    </source>
</evidence>
<gene>
    <name evidence="14 18" type="primary">murC</name>
    <name evidence="18" type="ORF">Pan189_17440</name>
</gene>
<keyword evidence="6 14" id="KW-0132">Cell division</keyword>
<dbReference type="PANTHER" id="PTHR43445:SF3">
    <property type="entry name" value="UDP-N-ACETYLMURAMATE--L-ALANINE LIGASE"/>
    <property type="match status" value="1"/>
</dbReference>
<keyword evidence="11 14" id="KW-0131">Cell cycle</keyword>
<comment type="catalytic activity">
    <reaction evidence="13 14">
        <text>UDP-N-acetyl-alpha-D-muramate + L-alanine + ATP = UDP-N-acetyl-alpha-D-muramoyl-L-alanine + ADP + phosphate + H(+)</text>
        <dbReference type="Rhea" id="RHEA:23372"/>
        <dbReference type="ChEBI" id="CHEBI:15378"/>
        <dbReference type="ChEBI" id="CHEBI:30616"/>
        <dbReference type="ChEBI" id="CHEBI:43474"/>
        <dbReference type="ChEBI" id="CHEBI:57972"/>
        <dbReference type="ChEBI" id="CHEBI:70757"/>
        <dbReference type="ChEBI" id="CHEBI:83898"/>
        <dbReference type="ChEBI" id="CHEBI:456216"/>
        <dbReference type="EC" id="6.3.2.8"/>
    </reaction>
</comment>
<dbReference type="Pfam" id="PF08245">
    <property type="entry name" value="Mur_ligase_M"/>
    <property type="match status" value="1"/>
</dbReference>
<dbReference type="Pfam" id="PF01225">
    <property type="entry name" value="Mur_ligase"/>
    <property type="match status" value="1"/>
</dbReference>
<dbReference type="Gene3D" id="3.90.190.20">
    <property type="entry name" value="Mur ligase, C-terminal domain"/>
    <property type="match status" value="1"/>
</dbReference>
<proteinExistence type="inferred from homology"/>
<dbReference type="GO" id="GO:0071555">
    <property type="term" value="P:cell wall organization"/>
    <property type="evidence" value="ECO:0007669"/>
    <property type="project" value="UniProtKB-KW"/>
</dbReference>
<evidence type="ECO:0000256" key="12">
    <source>
        <dbReference type="ARBA" id="ARBA00023316"/>
    </source>
</evidence>
<reference evidence="18 19" key="1">
    <citation type="submission" date="2019-02" db="EMBL/GenBank/DDBJ databases">
        <title>Deep-cultivation of Planctomycetes and their phenomic and genomic characterization uncovers novel biology.</title>
        <authorList>
            <person name="Wiegand S."/>
            <person name="Jogler M."/>
            <person name="Boedeker C."/>
            <person name="Pinto D."/>
            <person name="Vollmers J."/>
            <person name="Rivas-Marin E."/>
            <person name="Kohn T."/>
            <person name="Peeters S.H."/>
            <person name="Heuer A."/>
            <person name="Rast P."/>
            <person name="Oberbeckmann S."/>
            <person name="Bunk B."/>
            <person name="Jeske O."/>
            <person name="Meyerdierks A."/>
            <person name="Storesund J.E."/>
            <person name="Kallscheuer N."/>
            <person name="Luecker S."/>
            <person name="Lage O.M."/>
            <person name="Pohl T."/>
            <person name="Merkel B.J."/>
            <person name="Hornburger P."/>
            <person name="Mueller R.-W."/>
            <person name="Bruemmer F."/>
            <person name="Labrenz M."/>
            <person name="Spormann A.M."/>
            <person name="Op den Camp H."/>
            <person name="Overmann J."/>
            <person name="Amann R."/>
            <person name="Jetten M.S.M."/>
            <person name="Mascher T."/>
            <person name="Medema M.H."/>
            <person name="Devos D.P."/>
            <person name="Kaster A.-K."/>
            <person name="Ovreas L."/>
            <person name="Rohde M."/>
            <person name="Galperin M.Y."/>
            <person name="Jogler C."/>
        </authorList>
    </citation>
    <scope>NUCLEOTIDE SEQUENCE [LARGE SCALE GENOMIC DNA]</scope>
    <source>
        <strain evidence="18 19">Pan189</strain>
    </source>
</reference>
<dbReference type="InterPro" id="IPR036565">
    <property type="entry name" value="Mur-like_cat_sf"/>
</dbReference>
<dbReference type="AlphaFoldDB" id="A0A517R0L6"/>
<dbReference type="InterPro" id="IPR005758">
    <property type="entry name" value="UDP-N-AcMur_Ala_ligase_MurC"/>
</dbReference>
<dbReference type="PANTHER" id="PTHR43445">
    <property type="entry name" value="UDP-N-ACETYLMURAMATE--L-ALANINE LIGASE-RELATED"/>
    <property type="match status" value="1"/>
</dbReference>
<feature type="binding site" evidence="14">
    <location>
        <begin position="129"/>
        <end position="135"/>
    </location>
    <ligand>
        <name>ATP</name>
        <dbReference type="ChEBI" id="CHEBI:30616"/>
    </ligand>
</feature>
<evidence type="ECO:0000256" key="8">
    <source>
        <dbReference type="ARBA" id="ARBA00022840"/>
    </source>
</evidence>
<dbReference type="SUPFAM" id="SSF53623">
    <property type="entry name" value="MurD-like peptide ligases, catalytic domain"/>
    <property type="match status" value="1"/>
</dbReference>
<evidence type="ECO:0000256" key="13">
    <source>
        <dbReference type="ARBA" id="ARBA00047833"/>
    </source>
</evidence>
<keyword evidence="5 14" id="KW-0436">Ligase</keyword>
<accession>A0A517R0L6</accession>
<keyword evidence="9 14" id="KW-0133">Cell shape</keyword>
<evidence type="ECO:0000256" key="11">
    <source>
        <dbReference type="ARBA" id="ARBA00023306"/>
    </source>
</evidence>
<keyword evidence="4 14" id="KW-0963">Cytoplasm</keyword>
<dbReference type="Gene3D" id="3.40.50.720">
    <property type="entry name" value="NAD(P)-binding Rossmann-like Domain"/>
    <property type="match status" value="1"/>
</dbReference>
<feature type="domain" description="Mur ligase C-terminal" evidence="16">
    <location>
        <begin position="331"/>
        <end position="462"/>
    </location>
</feature>
<evidence type="ECO:0000256" key="2">
    <source>
        <dbReference type="ARBA" id="ARBA00004752"/>
    </source>
</evidence>
<comment type="similarity">
    <text evidence="14">Belongs to the MurCDEF family.</text>
</comment>
<evidence type="ECO:0000256" key="7">
    <source>
        <dbReference type="ARBA" id="ARBA00022741"/>
    </source>
</evidence>
<dbReference type="SUPFAM" id="SSF53244">
    <property type="entry name" value="MurD-like peptide ligases, peptide-binding domain"/>
    <property type="match status" value="1"/>
</dbReference>
<evidence type="ECO:0000256" key="6">
    <source>
        <dbReference type="ARBA" id="ARBA00022618"/>
    </source>
</evidence>
<dbReference type="GO" id="GO:0005737">
    <property type="term" value="C:cytoplasm"/>
    <property type="evidence" value="ECO:0007669"/>
    <property type="project" value="UniProtKB-SubCell"/>
</dbReference>
<evidence type="ECO:0000259" key="17">
    <source>
        <dbReference type="Pfam" id="PF08245"/>
    </source>
</evidence>
<dbReference type="InterPro" id="IPR036615">
    <property type="entry name" value="Mur_ligase_C_dom_sf"/>
</dbReference>
<dbReference type="GO" id="GO:0051301">
    <property type="term" value="P:cell division"/>
    <property type="evidence" value="ECO:0007669"/>
    <property type="project" value="UniProtKB-KW"/>
</dbReference>
<protein>
    <recommendedName>
        <fullName evidence="3 14">UDP-N-acetylmuramate--L-alanine ligase</fullName>
        <ecNumber evidence="3 14">6.3.2.8</ecNumber>
    </recommendedName>
    <alternativeName>
        <fullName evidence="14">UDP-N-acetylmuramoyl-L-alanine synthetase</fullName>
    </alternativeName>
</protein>
<evidence type="ECO:0000256" key="14">
    <source>
        <dbReference type="HAMAP-Rule" id="MF_00046"/>
    </source>
</evidence>
<dbReference type="GO" id="GO:0009252">
    <property type="term" value="P:peptidoglycan biosynthetic process"/>
    <property type="evidence" value="ECO:0007669"/>
    <property type="project" value="UniProtKB-UniRule"/>
</dbReference>
<dbReference type="InterPro" id="IPR004101">
    <property type="entry name" value="Mur_ligase_C"/>
</dbReference>
<keyword evidence="19" id="KW-1185">Reference proteome</keyword>
<keyword evidence="8 14" id="KW-0067">ATP-binding</keyword>
<dbReference type="Pfam" id="PF02875">
    <property type="entry name" value="Mur_ligase_C"/>
    <property type="match status" value="1"/>
</dbReference>
<evidence type="ECO:0000259" key="15">
    <source>
        <dbReference type="Pfam" id="PF01225"/>
    </source>
</evidence>
<feature type="domain" description="Mur ligase central" evidence="17">
    <location>
        <begin position="127"/>
        <end position="308"/>
    </location>
</feature>
<keyword evidence="12 14" id="KW-0961">Cell wall biogenesis/degradation</keyword>
<sequence>MVTDNTLPAPIDFSADSLSKRGGAAHLVGIGGAGMKSLAELLGDAGWTVTGSDLDEYTLSAMRDRGLRVFDGHDDANLPESLDLLIHSFAVDGSNPEREAAARKGIPQLSYSEAIGSLMRSRTGVVVAGTHGKSTTAAMTALILRHADLDPSAAIGAALKHPAGPRPLGWYGTGSKFVAEGCEYGSNFLSLHPTYAAVLNVEHDHPDCFASFDEVRSAFAAFVAQVSADGAVVLNADDSNCAALAREAQCRVVNISNRPHSGLWMGDIRPTPEGQRFRVFEGDRFLGEIPLQVPGEHNAFNALAALALSLECDVPFATSREALWGFEGLSRRFEVRGSWRGRILIDDYAHHPTAVAAAIRTARVMYPERRVWAIMEPHQVSRLDMFCDDFATALSAADEVIVAPVFRARESDSDAALSAERLVSQINRSGTAGCLIESLDRIVTTLDDATAPGDVLLTLGAGTIDRVHDAISRRLRRHHVAG</sequence>
<dbReference type="GO" id="GO:0008763">
    <property type="term" value="F:UDP-N-acetylmuramate-L-alanine ligase activity"/>
    <property type="evidence" value="ECO:0007669"/>
    <property type="project" value="UniProtKB-UniRule"/>
</dbReference>
<dbReference type="InterPro" id="IPR013221">
    <property type="entry name" value="Mur_ligase_cen"/>
</dbReference>
<dbReference type="KEGG" id="svp:Pan189_17440"/>